<protein>
    <submittedName>
        <fullName evidence="1">Uncharacterized protein</fullName>
    </submittedName>
</protein>
<gene>
    <name evidence="1" type="ordered locus">GWCH70_3213</name>
</gene>
<organism evidence="1">
    <name type="scientific">Geobacillus sp. (strain WCH70)</name>
    <dbReference type="NCBI Taxonomy" id="471223"/>
    <lineage>
        <taxon>Bacteria</taxon>
        <taxon>Bacillati</taxon>
        <taxon>Bacillota</taxon>
        <taxon>Bacilli</taxon>
        <taxon>Bacillales</taxon>
        <taxon>Anoxybacillaceae</taxon>
        <taxon>Geobacillus</taxon>
    </lineage>
</organism>
<dbReference type="KEGG" id="gwc:GWCH70_3213"/>
<dbReference type="STRING" id="471223.GWCH70_3213"/>
<accession>C5D915</accession>
<dbReference type="EMBL" id="CP001638">
    <property type="protein sequence ID" value="ACS25868.1"/>
    <property type="molecule type" value="Genomic_DNA"/>
</dbReference>
<evidence type="ECO:0000313" key="1">
    <source>
        <dbReference type="EMBL" id="ACS25868.1"/>
    </source>
</evidence>
<name>C5D915_GEOSW</name>
<dbReference type="HOGENOM" id="CLU_2973020_0_0_9"/>
<reference evidence="1" key="1">
    <citation type="submission" date="2009-06" db="EMBL/GenBank/DDBJ databases">
        <title>Complete sequence of chromosome of Geopacillus sp. WCH70.</title>
        <authorList>
            <consortium name="US DOE Joint Genome Institute"/>
            <person name="Lucas S."/>
            <person name="Copeland A."/>
            <person name="Lapidus A."/>
            <person name="Glavina del Rio T."/>
            <person name="Dalin E."/>
            <person name="Tice H."/>
            <person name="Bruce D."/>
            <person name="Goodwin L."/>
            <person name="Pitluck S."/>
            <person name="Chertkov O."/>
            <person name="Brettin T."/>
            <person name="Detter J.C."/>
            <person name="Han C."/>
            <person name="Larimer F."/>
            <person name="Land M."/>
            <person name="Hauser L."/>
            <person name="Kyrpides N."/>
            <person name="Mikhailova N."/>
            <person name="Brumm P."/>
            <person name="Mead D.A."/>
            <person name="Richardson P."/>
        </authorList>
    </citation>
    <scope>NUCLEOTIDE SEQUENCE [LARGE SCALE GENOMIC DNA]</scope>
    <source>
        <strain evidence="1">WCH70</strain>
    </source>
</reference>
<sequence length="58" mass="6639">MAFGFSVFLFLPESVTEVYQKCWKTQSCQSINSIPNVHLLGEEARVQYLLIDQVFLAV</sequence>
<proteinExistence type="predicted"/>
<dbReference type="AlphaFoldDB" id="C5D915"/>